<dbReference type="SUPFAM" id="SSF50978">
    <property type="entry name" value="WD40 repeat-like"/>
    <property type="match status" value="2"/>
</dbReference>
<reference evidence="7" key="1">
    <citation type="submission" date="2020-05" db="EMBL/GenBank/DDBJ databases">
        <title>Mycena genomes resolve the evolution of fungal bioluminescence.</title>
        <authorList>
            <person name="Tsai I.J."/>
        </authorList>
    </citation>
    <scope>NUCLEOTIDE SEQUENCE</scope>
    <source>
        <strain evidence="7">160909Yilan</strain>
    </source>
</reference>
<feature type="repeat" description="WD" evidence="3">
    <location>
        <begin position="816"/>
        <end position="857"/>
    </location>
</feature>
<dbReference type="OrthoDB" id="538223at2759"/>
<sequence length="1087" mass="118058">MPAWRMTADARTKGAILLLSLAESLLRVLRSPEIPALEDQSEKVHHSSLSLDICYRIHHTGLMVCSVPFEPLQTHFQCILSGGCLRDIVNTSQNGQISGKSDENHCSTSDGVDRIPSLDKVIDVQLSTSVDLYGRSDTELYEPRGDDGDAQSNVANVSQKHDISKNNRILAYNPQQERDVTDLINEVTNSSRGMSGTAIHIETVHGGTGGSGGSGTYGGAGGMGEGPNFSAGVMHINNMYGASHQVHTMLLPWFAPKALFDADAGAGTPARRGCTENTRMELIAHLKQWAAPSSHNGSPIFWLSGMAGTGKSTVAYTLCEYWRAQGCLGASFFCSRNDEKARSRISIIPTIVQQLLPVSKEFTHFVENVPIQVVLPASAQHVDKLLVQPWSMTIASQSEEQLQRKGLVVVIDALDEIENGQGSELIKQLIQAISTSKGFGELKFFVTSRPHPRIVNECNSIDHRAVYHMEDIDPKEASQDVRRFLDTELSDLSPLQRDNITVDSGGLFIYASTIVRYLHPPNFVLSSIQKTKRLTALKSTGSHPMRPGNQYEFLIDSLYKVILTEALPDIGEEVEISKRVLYCVVTTRLPLKVSDLAPLVIDVTEELDEKAVHNSLQLFYAVLYVSPQDKCIYTFHKSFTDFILDPHRSPELADPARSYFGDRAYGCLAIMSKSLQFNICNLTSSFLLDEDDHGLPERVATNIGPELRYACAATFNSAGRVLQFENPVLDGGNELAKVELSASIASSSHLVTASLEGNTMQVWDAATGNEVTKMEGHTGGVRSVAFSPNGAQIVSGSSDKTARIWDTTTGNEVTKMEGHTDWVRSVAFSPNGAQIVSGSDDRTVRLWDATTGNEVIKMEGHTDWVRSVAFSFNGAQIVSGSEDKTVQVWDAMTGNKMKKIEGHTGSVHSVAFSPDDAQIVTGSDDKAVKLWDASTGNEIMQIQQHSSRVWSVVFSLSGAEIVSCSDDKTVRVWDTMTGNELTRMEGHTGSVYSVAFSPNGAHIVSGSSDKTVQIWDATIANEATEMGGHTGAVNSVAFSPNGAQIVSGSEDGTIQLWDSTTGNGVRKMEGHVGSVHSVAFSFNESGM</sequence>
<dbReference type="SUPFAM" id="SSF52540">
    <property type="entry name" value="P-loop containing nucleoside triphosphate hydrolases"/>
    <property type="match status" value="1"/>
</dbReference>
<gene>
    <name evidence="7" type="ORF">MSAN_00288600</name>
</gene>
<dbReference type="PANTHER" id="PTHR19848">
    <property type="entry name" value="WD40 REPEAT PROTEIN"/>
    <property type="match status" value="1"/>
</dbReference>
<feature type="repeat" description="WD" evidence="3">
    <location>
        <begin position="1026"/>
        <end position="1067"/>
    </location>
</feature>
<dbReference type="SMART" id="SM00320">
    <property type="entry name" value="WD40"/>
    <property type="match status" value="7"/>
</dbReference>
<evidence type="ECO:0000313" key="7">
    <source>
        <dbReference type="EMBL" id="KAF7374077.1"/>
    </source>
</evidence>
<dbReference type="Proteomes" id="UP000623467">
    <property type="component" value="Unassembled WGS sequence"/>
</dbReference>
<keyword evidence="2" id="KW-0677">Repeat</keyword>
<feature type="chain" id="PRO_5034107065" evidence="4">
    <location>
        <begin position="23"/>
        <end position="1087"/>
    </location>
</feature>
<proteinExistence type="predicted"/>
<dbReference type="InterPro" id="IPR019775">
    <property type="entry name" value="WD40_repeat_CS"/>
</dbReference>
<dbReference type="PROSITE" id="PS00678">
    <property type="entry name" value="WD_REPEATS_1"/>
    <property type="match status" value="3"/>
</dbReference>
<dbReference type="InterPro" id="IPR036322">
    <property type="entry name" value="WD40_repeat_dom_sf"/>
</dbReference>
<dbReference type="PROSITE" id="PS50082">
    <property type="entry name" value="WD_REPEATS_2"/>
    <property type="match status" value="7"/>
</dbReference>
<dbReference type="InterPro" id="IPR027417">
    <property type="entry name" value="P-loop_NTPase"/>
</dbReference>
<dbReference type="InterPro" id="IPR015943">
    <property type="entry name" value="WD40/YVTN_repeat-like_dom_sf"/>
</dbReference>
<organism evidence="7 8">
    <name type="scientific">Mycena sanguinolenta</name>
    <dbReference type="NCBI Taxonomy" id="230812"/>
    <lineage>
        <taxon>Eukaryota</taxon>
        <taxon>Fungi</taxon>
        <taxon>Dikarya</taxon>
        <taxon>Basidiomycota</taxon>
        <taxon>Agaricomycotina</taxon>
        <taxon>Agaricomycetes</taxon>
        <taxon>Agaricomycetidae</taxon>
        <taxon>Agaricales</taxon>
        <taxon>Marasmiineae</taxon>
        <taxon>Mycenaceae</taxon>
        <taxon>Mycena</taxon>
    </lineage>
</organism>
<evidence type="ECO:0000256" key="4">
    <source>
        <dbReference type="SAM" id="SignalP"/>
    </source>
</evidence>
<dbReference type="InterPro" id="IPR001680">
    <property type="entry name" value="WD40_rpt"/>
</dbReference>
<feature type="signal peptide" evidence="4">
    <location>
        <begin position="1"/>
        <end position="22"/>
    </location>
</feature>
<dbReference type="InterPro" id="IPR020472">
    <property type="entry name" value="WD40_PAC1"/>
</dbReference>
<evidence type="ECO:0000256" key="3">
    <source>
        <dbReference type="PROSITE-ProRule" id="PRU00221"/>
    </source>
</evidence>
<evidence type="ECO:0000256" key="1">
    <source>
        <dbReference type="ARBA" id="ARBA00022574"/>
    </source>
</evidence>
<dbReference type="PANTHER" id="PTHR19848:SF8">
    <property type="entry name" value="F-BOX AND WD REPEAT DOMAIN CONTAINING 7"/>
    <property type="match status" value="1"/>
</dbReference>
<dbReference type="EMBL" id="JACAZH010000002">
    <property type="protein sequence ID" value="KAF7374077.1"/>
    <property type="molecule type" value="Genomic_DNA"/>
</dbReference>
<dbReference type="CDD" id="cd00200">
    <property type="entry name" value="WD40"/>
    <property type="match status" value="1"/>
</dbReference>
<keyword evidence="4" id="KW-0732">Signal</keyword>
<feature type="repeat" description="WD" evidence="3">
    <location>
        <begin position="984"/>
        <end position="1025"/>
    </location>
</feature>
<comment type="caution">
    <text evidence="7">The sequence shown here is derived from an EMBL/GenBank/DDBJ whole genome shotgun (WGS) entry which is preliminary data.</text>
</comment>
<dbReference type="PROSITE" id="PS50294">
    <property type="entry name" value="WD_REPEATS_REGION"/>
    <property type="match status" value="7"/>
</dbReference>
<dbReference type="InterPro" id="IPR055440">
    <property type="entry name" value="Beta-prop_WDR90_4th"/>
</dbReference>
<feature type="repeat" description="WD" evidence="3">
    <location>
        <begin position="942"/>
        <end position="983"/>
    </location>
</feature>
<feature type="repeat" description="WD" evidence="3">
    <location>
        <begin position="900"/>
        <end position="941"/>
    </location>
</feature>
<protein>
    <submittedName>
        <fullName evidence="7">WD40 repeat-like protein</fullName>
    </submittedName>
</protein>
<evidence type="ECO:0000313" key="8">
    <source>
        <dbReference type="Proteomes" id="UP000623467"/>
    </source>
</evidence>
<dbReference type="Gene3D" id="3.40.50.300">
    <property type="entry name" value="P-loop containing nucleotide triphosphate hydrolases"/>
    <property type="match status" value="1"/>
</dbReference>
<feature type="domain" description="Nephrocystin 3-like N-terminal" evidence="6">
    <location>
        <begin position="286"/>
        <end position="449"/>
    </location>
</feature>
<name>A0A8H6ZAZ5_9AGAR</name>
<keyword evidence="8" id="KW-1185">Reference proteome</keyword>
<feature type="repeat" description="WD" evidence="3">
    <location>
        <begin position="858"/>
        <end position="899"/>
    </location>
</feature>
<dbReference type="Pfam" id="PF23342">
    <property type="entry name" value="WDR90_beta-prop_4th"/>
    <property type="match status" value="1"/>
</dbReference>
<feature type="domain" description="WDR90 4th beta-propeller" evidence="5">
    <location>
        <begin position="949"/>
        <end position="1079"/>
    </location>
</feature>
<dbReference type="Gene3D" id="2.130.10.10">
    <property type="entry name" value="YVTN repeat-like/Quinoprotein amine dehydrogenase"/>
    <property type="match status" value="3"/>
</dbReference>
<feature type="repeat" description="WD" evidence="3">
    <location>
        <begin position="774"/>
        <end position="815"/>
    </location>
</feature>
<keyword evidence="1 3" id="KW-0853">WD repeat</keyword>
<dbReference type="InterPro" id="IPR056884">
    <property type="entry name" value="NPHP3-like_N"/>
</dbReference>
<dbReference type="Pfam" id="PF00400">
    <property type="entry name" value="WD40"/>
    <property type="match status" value="4"/>
</dbReference>
<dbReference type="PRINTS" id="PR00320">
    <property type="entry name" value="GPROTEINBRPT"/>
</dbReference>
<evidence type="ECO:0000259" key="5">
    <source>
        <dbReference type="Pfam" id="PF23342"/>
    </source>
</evidence>
<dbReference type="Pfam" id="PF24883">
    <property type="entry name" value="NPHP3_N"/>
    <property type="match status" value="1"/>
</dbReference>
<evidence type="ECO:0000256" key="2">
    <source>
        <dbReference type="ARBA" id="ARBA00022737"/>
    </source>
</evidence>
<evidence type="ECO:0000259" key="6">
    <source>
        <dbReference type="Pfam" id="PF24883"/>
    </source>
</evidence>
<accession>A0A8H6ZAZ5</accession>
<dbReference type="AlphaFoldDB" id="A0A8H6ZAZ5"/>